<evidence type="ECO:0000313" key="1">
    <source>
        <dbReference type="EMBL" id="MED6177643.1"/>
    </source>
</evidence>
<evidence type="ECO:0000313" key="2">
    <source>
        <dbReference type="Proteomes" id="UP001341840"/>
    </source>
</evidence>
<dbReference type="PANTHER" id="PTHR48476">
    <property type="entry name" value="SHORT-CHAIN DEHYDROGENASE TIC 32, CHLOROPLASTIC-LIKE"/>
    <property type="match status" value="1"/>
</dbReference>
<sequence>MESLLYAVTKRYAFVFPVAKLLGLGKNKIQNWDSLPVLPASIFSHLKFPIQNARDFHDSTNAFLLGGGGESWELHCHNGNLHISEYHDFIPPPPTTSSPSDHFFVANIRGKIYLFAHVRGEGFWVLESGNWRSLPYPPLSPISPTFRDYYDSDCPWCHWFISNDKLFILAYYLPRKEEIVVYDPQSNVWEKVEDKDTYSRLRAIDFDSITTISVPGVSNNCSVALTFKKDNSGEDLVKFNLYALLLDKETNLVRRRQLLDECSNEIQVTRVCPRYTNMRFVDLGNGMVCALIFGRAQTKEVQGSQVFSTAEQVTHGIDATGLTLTASVTGATSGIGYAVSMLLLGIRNTAAGGKVKDAILIDVMELDLSSMESVRKFADFDIGGGKLNAILIDIKGLTNAGKWKH</sequence>
<dbReference type="SUPFAM" id="SSF51735">
    <property type="entry name" value="NAD(P)-binding Rossmann-fold domains"/>
    <property type="match status" value="1"/>
</dbReference>
<comment type="caution">
    <text evidence="1">The sequence shown here is derived from an EMBL/GenBank/DDBJ whole genome shotgun (WGS) entry which is preliminary data.</text>
</comment>
<organism evidence="1 2">
    <name type="scientific">Stylosanthes scabra</name>
    <dbReference type="NCBI Taxonomy" id="79078"/>
    <lineage>
        <taxon>Eukaryota</taxon>
        <taxon>Viridiplantae</taxon>
        <taxon>Streptophyta</taxon>
        <taxon>Embryophyta</taxon>
        <taxon>Tracheophyta</taxon>
        <taxon>Spermatophyta</taxon>
        <taxon>Magnoliopsida</taxon>
        <taxon>eudicotyledons</taxon>
        <taxon>Gunneridae</taxon>
        <taxon>Pentapetalae</taxon>
        <taxon>rosids</taxon>
        <taxon>fabids</taxon>
        <taxon>Fabales</taxon>
        <taxon>Fabaceae</taxon>
        <taxon>Papilionoideae</taxon>
        <taxon>50 kb inversion clade</taxon>
        <taxon>dalbergioids sensu lato</taxon>
        <taxon>Dalbergieae</taxon>
        <taxon>Pterocarpus clade</taxon>
        <taxon>Stylosanthes</taxon>
    </lineage>
</organism>
<name>A0ABU6VYA1_9FABA</name>
<dbReference type="PANTHER" id="PTHR48476:SF1">
    <property type="entry name" value="SHORT-CHAIN DEHYDROGENASE TIC 32, CHLOROPLASTIC-LIKE"/>
    <property type="match status" value="1"/>
</dbReference>
<dbReference type="Proteomes" id="UP001341840">
    <property type="component" value="Unassembled WGS sequence"/>
</dbReference>
<dbReference type="InterPro" id="IPR055280">
    <property type="entry name" value="TIC32"/>
</dbReference>
<accession>A0ABU6VYA1</accession>
<gene>
    <name evidence="1" type="ORF">PIB30_100049</name>
</gene>
<reference evidence="1 2" key="1">
    <citation type="journal article" date="2023" name="Plants (Basel)">
        <title>Bridging the Gap: Combining Genomics and Transcriptomics Approaches to Understand Stylosanthes scabra, an Orphan Legume from the Brazilian Caatinga.</title>
        <authorList>
            <person name="Ferreira-Neto J.R.C."/>
            <person name="da Silva M.D."/>
            <person name="Binneck E."/>
            <person name="de Melo N.F."/>
            <person name="da Silva R.H."/>
            <person name="de Melo A.L.T.M."/>
            <person name="Pandolfi V."/>
            <person name="Bustamante F.O."/>
            <person name="Brasileiro-Vidal A.C."/>
            <person name="Benko-Iseppon A.M."/>
        </authorList>
    </citation>
    <scope>NUCLEOTIDE SEQUENCE [LARGE SCALE GENOMIC DNA]</scope>
    <source>
        <tissue evidence="1">Leaves</tissue>
    </source>
</reference>
<dbReference type="InterPro" id="IPR036291">
    <property type="entry name" value="NAD(P)-bd_dom_sf"/>
</dbReference>
<protein>
    <submittedName>
        <fullName evidence="1">Uncharacterized protein</fullName>
    </submittedName>
</protein>
<dbReference type="EMBL" id="JASCZI010153784">
    <property type="protein sequence ID" value="MED6177643.1"/>
    <property type="molecule type" value="Genomic_DNA"/>
</dbReference>
<keyword evidence="2" id="KW-1185">Reference proteome</keyword>
<dbReference type="InterPro" id="IPR011043">
    <property type="entry name" value="Gal_Oxase/kelch_b-propeller"/>
</dbReference>
<dbReference type="SUPFAM" id="SSF50965">
    <property type="entry name" value="Galactose oxidase, central domain"/>
    <property type="match status" value="1"/>
</dbReference>
<proteinExistence type="predicted"/>